<feature type="transmembrane region" description="Helical" evidence="5">
    <location>
        <begin position="293"/>
        <end position="313"/>
    </location>
</feature>
<dbReference type="PANTHER" id="PTHR23508">
    <property type="entry name" value="CARBOXYLIC ACID TRANSPORTER PROTEIN HOMOLOG"/>
    <property type="match status" value="1"/>
</dbReference>
<feature type="transmembrane region" description="Helical" evidence="5">
    <location>
        <begin position="57"/>
        <end position="81"/>
    </location>
</feature>
<feature type="transmembrane region" description="Helical" evidence="5">
    <location>
        <begin position="145"/>
        <end position="165"/>
    </location>
</feature>
<dbReference type="InterPro" id="IPR020846">
    <property type="entry name" value="MFS_dom"/>
</dbReference>
<feature type="transmembrane region" description="Helical" evidence="5">
    <location>
        <begin position="21"/>
        <end position="45"/>
    </location>
</feature>
<dbReference type="SUPFAM" id="SSF103473">
    <property type="entry name" value="MFS general substrate transporter"/>
    <property type="match status" value="1"/>
</dbReference>
<comment type="subcellular location">
    <subcellularLocation>
        <location evidence="1">Membrane</location>
        <topology evidence="1">Multi-pass membrane protein</topology>
    </subcellularLocation>
</comment>
<keyword evidence="3 5" id="KW-1133">Transmembrane helix</keyword>
<accession>A0ABY9U4E8</accession>
<feature type="transmembrane region" description="Helical" evidence="5">
    <location>
        <begin position="111"/>
        <end position="133"/>
    </location>
</feature>
<evidence type="ECO:0000256" key="1">
    <source>
        <dbReference type="ARBA" id="ARBA00004141"/>
    </source>
</evidence>
<dbReference type="Pfam" id="PF07690">
    <property type="entry name" value="MFS_1"/>
    <property type="match status" value="1"/>
</dbReference>
<feature type="transmembrane region" description="Helical" evidence="5">
    <location>
        <begin position="177"/>
        <end position="197"/>
    </location>
</feature>
<gene>
    <name evidence="7" type="ORF">RGQ13_08175</name>
</gene>
<evidence type="ECO:0000256" key="3">
    <source>
        <dbReference type="ARBA" id="ARBA00022989"/>
    </source>
</evidence>
<reference evidence="8" key="1">
    <citation type="submission" date="2023-09" db="EMBL/GenBank/DDBJ databases">
        <authorList>
            <person name="Li S."/>
            <person name="Li X."/>
            <person name="Zhang C."/>
            <person name="Zhao Z."/>
        </authorList>
    </citation>
    <scope>NUCLEOTIDE SEQUENCE [LARGE SCALE GENOMIC DNA]</scope>
    <source>
        <strain evidence="8">SQ149</strain>
    </source>
</reference>
<evidence type="ECO:0000313" key="7">
    <source>
        <dbReference type="EMBL" id="WNC73954.1"/>
    </source>
</evidence>
<proteinExistence type="predicted"/>
<evidence type="ECO:0000259" key="6">
    <source>
        <dbReference type="PROSITE" id="PS50850"/>
    </source>
</evidence>
<dbReference type="PANTHER" id="PTHR23508:SF10">
    <property type="entry name" value="CARBOXYLIC ACID TRANSPORTER PROTEIN HOMOLOG"/>
    <property type="match status" value="1"/>
</dbReference>
<evidence type="ECO:0000313" key="8">
    <source>
        <dbReference type="Proteomes" id="UP001258994"/>
    </source>
</evidence>
<feature type="transmembrane region" description="Helical" evidence="5">
    <location>
        <begin position="412"/>
        <end position="430"/>
    </location>
</feature>
<evidence type="ECO:0000256" key="2">
    <source>
        <dbReference type="ARBA" id="ARBA00022692"/>
    </source>
</evidence>
<feature type="transmembrane region" description="Helical" evidence="5">
    <location>
        <begin position="88"/>
        <end position="105"/>
    </location>
</feature>
<dbReference type="RefSeq" id="WP_348393064.1">
    <property type="nucleotide sequence ID" value="NZ_CP134145.1"/>
</dbReference>
<evidence type="ECO:0000256" key="5">
    <source>
        <dbReference type="SAM" id="Phobius"/>
    </source>
</evidence>
<dbReference type="Proteomes" id="UP001258994">
    <property type="component" value="Chromosome"/>
</dbReference>
<name>A0ABY9U4E8_9GAMM</name>
<keyword evidence="4 5" id="KW-0472">Membrane</keyword>
<keyword evidence="2 5" id="KW-0812">Transmembrane</keyword>
<feature type="transmembrane region" description="Helical" evidence="5">
    <location>
        <begin position="253"/>
        <end position="273"/>
    </location>
</feature>
<dbReference type="Gene3D" id="1.20.1250.20">
    <property type="entry name" value="MFS general substrate transporter like domains"/>
    <property type="match status" value="1"/>
</dbReference>
<keyword evidence="8" id="KW-1185">Reference proteome</keyword>
<feature type="transmembrane region" description="Helical" evidence="5">
    <location>
        <begin position="351"/>
        <end position="370"/>
    </location>
</feature>
<dbReference type="InterPro" id="IPR036259">
    <property type="entry name" value="MFS_trans_sf"/>
</dbReference>
<dbReference type="InterPro" id="IPR011701">
    <property type="entry name" value="MFS"/>
</dbReference>
<organism evidence="7 8">
    <name type="scientific">Thalassotalea psychrophila</name>
    <dbReference type="NCBI Taxonomy" id="3065647"/>
    <lineage>
        <taxon>Bacteria</taxon>
        <taxon>Pseudomonadati</taxon>
        <taxon>Pseudomonadota</taxon>
        <taxon>Gammaproteobacteria</taxon>
        <taxon>Alteromonadales</taxon>
        <taxon>Colwelliaceae</taxon>
        <taxon>Thalassotalea</taxon>
    </lineage>
</organism>
<dbReference type="EMBL" id="CP134145">
    <property type="protein sequence ID" value="WNC73954.1"/>
    <property type="molecule type" value="Genomic_DNA"/>
</dbReference>
<dbReference type="PROSITE" id="PS50850">
    <property type="entry name" value="MFS"/>
    <property type="match status" value="1"/>
</dbReference>
<protein>
    <submittedName>
        <fullName evidence="7">MFS transporter</fullName>
    </submittedName>
</protein>
<sequence length="438" mass="46056">MNTATGALDQLQNEPMKIRQWYVVAICIGILALDGYDVLAIAFAAPGMTAEWGLSKTVLGIILPLELVGMALGSIFMGALADTYGRRPIMLSGLVILTVGMAVAGMSPNVWVLGISRVFTGIGIGGLLAAATATSSDYCNNKNRALAVTLVAGGFAFGVYLGATFLAPLLKQYDWRITFYLGAVLSLVFIPLVYALVPETVSFLERKQPKGALAHIQKIMQRLGHSAPAALKPIEAHNAEPVGVKNLFKGGMLATTIILIFAYFGNIGTYYYFVKWLPTIVSDLGHSASEATTVLGVISLGGVVGSIGMGVISRFVPIKMLMIVCLICAAIGVASFPYFTDTLASMKQIGFFTGTFIFAAISGFFGLFATSFPSSLLGSGSGLVLGLGRGGAVLGPMIPGFLFAAGLPLTNVALFMASGSFLAGVTIMFVHQQRFAQR</sequence>
<feature type="domain" description="Major facilitator superfamily (MFS) profile" evidence="6">
    <location>
        <begin position="23"/>
        <end position="435"/>
    </location>
</feature>
<evidence type="ECO:0000256" key="4">
    <source>
        <dbReference type="ARBA" id="ARBA00023136"/>
    </source>
</evidence>
<feature type="transmembrane region" description="Helical" evidence="5">
    <location>
        <begin position="382"/>
        <end position="406"/>
    </location>
</feature>
<feature type="transmembrane region" description="Helical" evidence="5">
    <location>
        <begin position="320"/>
        <end position="339"/>
    </location>
</feature>